<dbReference type="AlphaFoldDB" id="A0A6A6UBH1"/>
<dbReference type="PANTHER" id="PTHR33428:SF14">
    <property type="entry name" value="CARBOXYLESTERASE TYPE B DOMAIN-CONTAINING PROTEIN"/>
    <property type="match status" value="1"/>
</dbReference>
<feature type="signal peptide" evidence="2">
    <location>
        <begin position="1"/>
        <end position="18"/>
    </location>
</feature>
<sequence>MRSTTLLAVWLSPVVVTAMPQADPKSGMSSWAASYFPNARSGHNAWLDPQNDKTCSCPPLKSSTPSLIKPANCPDPKTIPNAKGTLKDNECLVGGIMGGDFFNPCYAPDLRNGLGPGSGGRSVSDWSGGSGPHKAQFFTDPSLPNHTIYAPKTPVTGKKLPLLVWANGACESDGSAFSNFLTEIASHGFIVLANGKPSKVWGKGGFSMPGGEKSRAAQLTKSIDWAEKGGAAKFGEIDMSNVAVAGQSCGGVEAYSASVYEPRVKLIGIFNTGVIDPARRWMLKDIKQPIGYFYGGKVDFSESFITQDFREIPASLPAMMSSLPVGHGGTFSEANGGKFGKAAVAFFKWNLQGDAASKDLYFNKTSALYKDGWTIDTAHWTQK</sequence>
<feature type="region of interest" description="Disordered" evidence="1">
    <location>
        <begin position="116"/>
        <end position="139"/>
    </location>
</feature>
<keyword evidence="4" id="KW-1185">Reference proteome</keyword>
<dbReference type="Proteomes" id="UP000799302">
    <property type="component" value="Unassembled WGS sequence"/>
</dbReference>
<evidence type="ECO:0000313" key="3">
    <source>
        <dbReference type="EMBL" id="KAF2668797.1"/>
    </source>
</evidence>
<gene>
    <name evidence="3" type="ORF">BT63DRAFT_440877</name>
</gene>
<name>A0A6A6UBH1_9PEZI</name>
<dbReference type="InterPro" id="IPR029058">
    <property type="entry name" value="AB_hydrolase_fold"/>
</dbReference>
<proteinExistence type="predicted"/>
<reference evidence="3" key="1">
    <citation type="journal article" date="2020" name="Stud. Mycol.">
        <title>101 Dothideomycetes genomes: a test case for predicting lifestyles and emergence of pathogens.</title>
        <authorList>
            <person name="Haridas S."/>
            <person name="Albert R."/>
            <person name="Binder M."/>
            <person name="Bloem J."/>
            <person name="Labutti K."/>
            <person name="Salamov A."/>
            <person name="Andreopoulos B."/>
            <person name="Baker S."/>
            <person name="Barry K."/>
            <person name="Bills G."/>
            <person name="Bluhm B."/>
            <person name="Cannon C."/>
            <person name="Castanera R."/>
            <person name="Culley D."/>
            <person name="Daum C."/>
            <person name="Ezra D."/>
            <person name="Gonzalez J."/>
            <person name="Henrissat B."/>
            <person name="Kuo A."/>
            <person name="Liang C."/>
            <person name="Lipzen A."/>
            <person name="Lutzoni F."/>
            <person name="Magnuson J."/>
            <person name="Mondo S."/>
            <person name="Nolan M."/>
            <person name="Ohm R."/>
            <person name="Pangilinan J."/>
            <person name="Park H.-J."/>
            <person name="Ramirez L."/>
            <person name="Alfaro M."/>
            <person name="Sun H."/>
            <person name="Tritt A."/>
            <person name="Yoshinaga Y."/>
            <person name="Zwiers L.-H."/>
            <person name="Turgeon B."/>
            <person name="Goodwin S."/>
            <person name="Spatafora J."/>
            <person name="Crous P."/>
            <person name="Grigoriev I."/>
        </authorList>
    </citation>
    <scope>NUCLEOTIDE SEQUENCE</scope>
    <source>
        <strain evidence="3">CBS 115976</strain>
    </source>
</reference>
<dbReference type="SUPFAM" id="SSF53474">
    <property type="entry name" value="alpha/beta-Hydrolases"/>
    <property type="match status" value="1"/>
</dbReference>
<dbReference type="PANTHER" id="PTHR33428">
    <property type="entry name" value="CHLOROPHYLLASE-2, CHLOROPLASTIC"/>
    <property type="match status" value="1"/>
</dbReference>
<dbReference type="UniPathway" id="UPA00674"/>
<protein>
    <submittedName>
        <fullName evidence="3">Uncharacterized protein</fullName>
    </submittedName>
</protein>
<keyword evidence="2" id="KW-0732">Signal</keyword>
<evidence type="ECO:0000256" key="2">
    <source>
        <dbReference type="SAM" id="SignalP"/>
    </source>
</evidence>
<organism evidence="3 4">
    <name type="scientific">Microthyrium microscopicum</name>
    <dbReference type="NCBI Taxonomy" id="703497"/>
    <lineage>
        <taxon>Eukaryota</taxon>
        <taxon>Fungi</taxon>
        <taxon>Dikarya</taxon>
        <taxon>Ascomycota</taxon>
        <taxon>Pezizomycotina</taxon>
        <taxon>Dothideomycetes</taxon>
        <taxon>Dothideomycetes incertae sedis</taxon>
        <taxon>Microthyriales</taxon>
        <taxon>Microthyriaceae</taxon>
        <taxon>Microthyrium</taxon>
    </lineage>
</organism>
<dbReference type="Gene3D" id="3.40.50.1820">
    <property type="entry name" value="alpha/beta hydrolase"/>
    <property type="match status" value="1"/>
</dbReference>
<dbReference type="EMBL" id="MU004236">
    <property type="protein sequence ID" value="KAF2668797.1"/>
    <property type="molecule type" value="Genomic_DNA"/>
</dbReference>
<dbReference type="OrthoDB" id="2141514at2759"/>
<evidence type="ECO:0000256" key="1">
    <source>
        <dbReference type="SAM" id="MobiDB-lite"/>
    </source>
</evidence>
<dbReference type="GO" id="GO:0015996">
    <property type="term" value="P:chlorophyll catabolic process"/>
    <property type="evidence" value="ECO:0007669"/>
    <property type="project" value="UniProtKB-UniPathway"/>
</dbReference>
<evidence type="ECO:0000313" key="4">
    <source>
        <dbReference type="Proteomes" id="UP000799302"/>
    </source>
</evidence>
<accession>A0A6A6UBH1</accession>
<feature type="chain" id="PRO_5025469303" evidence="2">
    <location>
        <begin position="19"/>
        <end position="383"/>
    </location>
</feature>